<reference evidence="2" key="1">
    <citation type="submission" date="2020-02" db="EMBL/GenBank/DDBJ databases">
        <authorList>
            <person name="Palmer J.M."/>
        </authorList>
    </citation>
    <scope>NUCLEOTIDE SEQUENCE</scope>
    <source>
        <strain evidence="2">EPUS1.4</strain>
        <tissue evidence="2">Thallus</tissue>
    </source>
</reference>
<comment type="caution">
    <text evidence="2">The sequence shown here is derived from an EMBL/GenBank/DDBJ whole genome shotgun (WGS) entry which is preliminary data.</text>
</comment>
<feature type="region of interest" description="Disordered" evidence="1">
    <location>
        <begin position="1"/>
        <end position="33"/>
    </location>
</feature>
<proteinExistence type="predicted"/>
<dbReference type="OrthoDB" id="5400577at2759"/>
<gene>
    <name evidence="2" type="ORF">GJ744_001812</name>
</gene>
<name>A0A8H7A3J4_9EURO</name>
<evidence type="ECO:0000313" key="2">
    <source>
        <dbReference type="EMBL" id="KAF7501990.1"/>
    </source>
</evidence>
<dbReference type="EMBL" id="JAACFV010001292">
    <property type="protein sequence ID" value="KAF7501990.1"/>
    <property type="molecule type" value="Genomic_DNA"/>
</dbReference>
<organism evidence="2 3">
    <name type="scientific">Endocarpon pusillum</name>
    <dbReference type="NCBI Taxonomy" id="364733"/>
    <lineage>
        <taxon>Eukaryota</taxon>
        <taxon>Fungi</taxon>
        <taxon>Dikarya</taxon>
        <taxon>Ascomycota</taxon>
        <taxon>Pezizomycotina</taxon>
        <taxon>Eurotiomycetes</taxon>
        <taxon>Chaetothyriomycetidae</taxon>
        <taxon>Verrucariales</taxon>
        <taxon>Verrucariaceae</taxon>
        <taxon>Endocarpon</taxon>
    </lineage>
</organism>
<dbReference type="AlphaFoldDB" id="A0A8H7A3J4"/>
<protein>
    <submittedName>
        <fullName evidence="2">Uncharacterized protein</fullName>
    </submittedName>
</protein>
<dbReference type="Proteomes" id="UP000606974">
    <property type="component" value="Unassembled WGS sequence"/>
</dbReference>
<keyword evidence="3" id="KW-1185">Reference proteome</keyword>
<evidence type="ECO:0000256" key="1">
    <source>
        <dbReference type="SAM" id="MobiDB-lite"/>
    </source>
</evidence>
<sequence>MKGRQRTATDLIAQAATNGYKRGAHKEQDKIRDREKHVEKIRINQDGILRRYIA</sequence>
<accession>A0A8H7A3J4</accession>
<evidence type="ECO:0000313" key="3">
    <source>
        <dbReference type="Proteomes" id="UP000606974"/>
    </source>
</evidence>